<dbReference type="PANTHER" id="PTHR45138:SF9">
    <property type="entry name" value="DIGUANYLATE CYCLASE DGCM-RELATED"/>
    <property type="match status" value="1"/>
</dbReference>
<evidence type="ECO:0000313" key="5">
    <source>
        <dbReference type="EMBL" id="HEC72911.1"/>
    </source>
</evidence>
<dbReference type="EMBL" id="DRHY01000022">
    <property type="protein sequence ID" value="HEC72911.1"/>
    <property type="molecule type" value="Genomic_DNA"/>
</dbReference>
<dbReference type="PROSITE" id="PS50887">
    <property type="entry name" value="GGDEF"/>
    <property type="match status" value="1"/>
</dbReference>
<dbReference type="InterPro" id="IPR043128">
    <property type="entry name" value="Rev_trsase/Diguanyl_cyclase"/>
</dbReference>
<evidence type="ECO:0000256" key="2">
    <source>
        <dbReference type="ARBA" id="ARBA00012528"/>
    </source>
</evidence>
<dbReference type="GO" id="GO:1902201">
    <property type="term" value="P:negative regulation of bacterial-type flagellum-dependent cell motility"/>
    <property type="evidence" value="ECO:0007669"/>
    <property type="project" value="TreeGrafter"/>
</dbReference>
<feature type="domain" description="GGDEF" evidence="4">
    <location>
        <begin position="202"/>
        <end position="332"/>
    </location>
</feature>
<dbReference type="GO" id="GO:0043709">
    <property type="term" value="P:cell adhesion involved in single-species biofilm formation"/>
    <property type="evidence" value="ECO:0007669"/>
    <property type="project" value="TreeGrafter"/>
</dbReference>
<gene>
    <name evidence="5" type="ORF">ENI26_00910</name>
</gene>
<dbReference type="SUPFAM" id="SSF55073">
    <property type="entry name" value="Nucleotide cyclase"/>
    <property type="match status" value="1"/>
</dbReference>
<reference evidence="5" key="1">
    <citation type="journal article" date="2020" name="mSystems">
        <title>Genome- and Community-Level Interaction Insights into Carbon Utilization and Element Cycling Functions of Hydrothermarchaeota in Hydrothermal Sediment.</title>
        <authorList>
            <person name="Zhou Z."/>
            <person name="Liu Y."/>
            <person name="Xu W."/>
            <person name="Pan J."/>
            <person name="Luo Z.H."/>
            <person name="Li M."/>
        </authorList>
    </citation>
    <scope>NUCLEOTIDE SEQUENCE [LARGE SCALE GENOMIC DNA]</scope>
    <source>
        <strain evidence="5">HyVt-380</strain>
    </source>
</reference>
<dbReference type="InterPro" id="IPR050469">
    <property type="entry name" value="Diguanylate_Cyclase"/>
</dbReference>
<evidence type="ECO:0000256" key="3">
    <source>
        <dbReference type="ARBA" id="ARBA00034247"/>
    </source>
</evidence>
<accession>A0A7C2AF88</accession>
<comment type="caution">
    <text evidence="5">The sequence shown here is derived from an EMBL/GenBank/DDBJ whole genome shotgun (WGS) entry which is preliminary data.</text>
</comment>
<dbReference type="FunFam" id="3.30.70.270:FF:000001">
    <property type="entry name" value="Diguanylate cyclase domain protein"/>
    <property type="match status" value="1"/>
</dbReference>
<protein>
    <recommendedName>
        <fullName evidence="2">diguanylate cyclase</fullName>
        <ecNumber evidence="2">2.7.7.65</ecNumber>
    </recommendedName>
</protein>
<dbReference type="EC" id="2.7.7.65" evidence="2"/>
<dbReference type="AlphaFoldDB" id="A0A7C2AF88"/>
<proteinExistence type="predicted"/>
<name>A0A7C2AF88_9GAMM</name>
<dbReference type="Proteomes" id="UP000886384">
    <property type="component" value="Unassembled WGS sequence"/>
</dbReference>
<comment type="cofactor">
    <cofactor evidence="1">
        <name>Mg(2+)</name>
        <dbReference type="ChEBI" id="CHEBI:18420"/>
    </cofactor>
</comment>
<dbReference type="NCBIfam" id="TIGR00254">
    <property type="entry name" value="GGDEF"/>
    <property type="match status" value="1"/>
</dbReference>
<dbReference type="InterPro" id="IPR029787">
    <property type="entry name" value="Nucleotide_cyclase"/>
</dbReference>
<dbReference type="PANTHER" id="PTHR45138">
    <property type="entry name" value="REGULATORY COMPONENTS OF SENSORY TRANSDUCTION SYSTEM"/>
    <property type="match status" value="1"/>
</dbReference>
<organism evidence="5">
    <name type="scientific">Methylophaga aminisulfidivorans</name>
    <dbReference type="NCBI Taxonomy" id="230105"/>
    <lineage>
        <taxon>Bacteria</taxon>
        <taxon>Pseudomonadati</taxon>
        <taxon>Pseudomonadota</taxon>
        <taxon>Gammaproteobacteria</taxon>
        <taxon>Thiotrichales</taxon>
        <taxon>Piscirickettsiaceae</taxon>
        <taxon>Methylophaga</taxon>
    </lineage>
</organism>
<evidence type="ECO:0000259" key="4">
    <source>
        <dbReference type="PROSITE" id="PS50887"/>
    </source>
</evidence>
<dbReference type="Gene3D" id="3.30.70.270">
    <property type="match status" value="1"/>
</dbReference>
<dbReference type="GO" id="GO:0052621">
    <property type="term" value="F:diguanylate cyclase activity"/>
    <property type="evidence" value="ECO:0007669"/>
    <property type="project" value="UniProtKB-EC"/>
</dbReference>
<dbReference type="CDD" id="cd01949">
    <property type="entry name" value="GGDEF"/>
    <property type="match status" value="1"/>
</dbReference>
<evidence type="ECO:0000256" key="1">
    <source>
        <dbReference type="ARBA" id="ARBA00001946"/>
    </source>
</evidence>
<dbReference type="InterPro" id="IPR000160">
    <property type="entry name" value="GGDEF_dom"/>
</dbReference>
<comment type="catalytic activity">
    <reaction evidence="3">
        <text>2 GTP = 3',3'-c-di-GMP + 2 diphosphate</text>
        <dbReference type="Rhea" id="RHEA:24898"/>
        <dbReference type="ChEBI" id="CHEBI:33019"/>
        <dbReference type="ChEBI" id="CHEBI:37565"/>
        <dbReference type="ChEBI" id="CHEBI:58805"/>
        <dbReference type="EC" id="2.7.7.65"/>
    </reaction>
</comment>
<dbReference type="Pfam" id="PF00990">
    <property type="entry name" value="GGDEF"/>
    <property type="match status" value="1"/>
</dbReference>
<sequence>MDKTSVRLIDNLAEVTSHQNTKVLEKSLLKTLTELLPTEDIVLYEVLEQEKGVTLNVISHAIAKQTTSKSNSEPDNIKLFKPSFLLEAVQNQQVFIQSSENAQWNVFYPISSSNNNVFAVLSIVTRAFPSEIDKKLVSALLRVYSNYLGLLEKTQKDTLTGLFNRETLNYEISKILSRQNKSFNFHNNNASTDEKRRDLNQNKYWLGIIDIDHFKAINDTFGHLYGDEVLILVSRQMRKNLLRDDDLVFRYGGEEFVILLSTDTDIAAKSIFDRVRCQVSSHTFPQIEQVTISIGFVEIATQSSVADVIGQADKALYMAKENGRNRVEKYLPALKNPADSNQAHDDSTFGDFELF</sequence>
<dbReference type="GO" id="GO:0005886">
    <property type="term" value="C:plasma membrane"/>
    <property type="evidence" value="ECO:0007669"/>
    <property type="project" value="TreeGrafter"/>
</dbReference>
<dbReference type="SMART" id="SM00267">
    <property type="entry name" value="GGDEF"/>
    <property type="match status" value="1"/>
</dbReference>